<dbReference type="SUPFAM" id="SSF51182">
    <property type="entry name" value="RmlC-like cupins"/>
    <property type="match status" value="1"/>
</dbReference>
<dbReference type="InterPro" id="IPR018060">
    <property type="entry name" value="HTH_AraC"/>
</dbReference>
<dbReference type="PANTHER" id="PTHR11019">
    <property type="entry name" value="HTH-TYPE TRANSCRIPTIONAL REGULATOR NIMR"/>
    <property type="match status" value="1"/>
</dbReference>
<accession>A0A975G2T9</accession>
<feature type="domain" description="HTH araC/xylS-type" evidence="5">
    <location>
        <begin position="173"/>
        <end position="254"/>
    </location>
</feature>
<dbReference type="InterPro" id="IPR011051">
    <property type="entry name" value="RmlC_Cupin_sf"/>
</dbReference>
<dbReference type="GO" id="GO:0043565">
    <property type="term" value="F:sequence-specific DNA binding"/>
    <property type="evidence" value="ECO:0007669"/>
    <property type="project" value="InterPro"/>
</dbReference>
<dbReference type="Gene3D" id="1.10.10.60">
    <property type="entry name" value="Homeodomain-like"/>
    <property type="match status" value="2"/>
</dbReference>
<keyword evidence="3" id="KW-0238">DNA-binding</keyword>
<sequence length="254" mass="28213">MRDNTIEAYDHIDRPVIAIGNEFAPGHVVLPHSHRRCQLLYGPTGVLTVATDHGAWVVPRQSCLWLPSGVTHEVRSSGLLHTRSLFFEPAAVADMPRQCQVLGVTPLMRSLLMEAIWLPLEYERETRDGLVMALILEELRRLPVQPLSLPLPAAATLSALCRGFVARPTAHDTIDAWCGQLGMSRRAFTRHFKLQTGMTFAEWRQRACLLSAVPRLSDGEAVTTVALDLGYDSPAAFTTMFKRALGEPPSRYFA</sequence>
<dbReference type="EMBL" id="CP073078">
    <property type="protein sequence ID" value="QUD89749.1"/>
    <property type="molecule type" value="Genomic_DNA"/>
</dbReference>
<dbReference type="AlphaFoldDB" id="A0A975G2T9"/>
<evidence type="ECO:0000313" key="7">
    <source>
        <dbReference type="Proteomes" id="UP000676409"/>
    </source>
</evidence>
<evidence type="ECO:0000256" key="4">
    <source>
        <dbReference type="ARBA" id="ARBA00023163"/>
    </source>
</evidence>
<keyword evidence="1" id="KW-0678">Repressor</keyword>
<evidence type="ECO:0000259" key="5">
    <source>
        <dbReference type="PROSITE" id="PS01124"/>
    </source>
</evidence>
<evidence type="ECO:0000256" key="3">
    <source>
        <dbReference type="ARBA" id="ARBA00023125"/>
    </source>
</evidence>
<keyword evidence="2" id="KW-0805">Transcription regulation</keyword>
<dbReference type="SUPFAM" id="SSF46689">
    <property type="entry name" value="Homeodomain-like"/>
    <property type="match status" value="1"/>
</dbReference>
<dbReference type="Proteomes" id="UP000676409">
    <property type="component" value="Chromosome"/>
</dbReference>
<dbReference type="RefSeq" id="WP_211939801.1">
    <property type="nucleotide sequence ID" value="NZ_CP073078.1"/>
</dbReference>
<dbReference type="FunFam" id="1.10.10.60:FF:000132">
    <property type="entry name" value="AraC family transcriptional regulator"/>
    <property type="match status" value="1"/>
</dbReference>
<protein>
    <submittedName>
        <fullName evidence="6">Helix-turn-helix transcriptional regulator</fullName>
    </submittedName>
</protein>
<dbReference type="Pfam" id="PF02311">
    <property type="entry name" value="AraC_binding"/>
    <property type="match status" value="1"/>
</dbReference>
<dbReference type="InterPro" id="IPR003313">
    <property type="entry name" value="AraC-bd"/>
</dbReference>
<dbReference type="Pfam" id="PF12833">
    <property type="entry name" value="HTH_18"/>
    <property type="match status" value="1"/>
</dbReference>
<proteinExistence type="predicted"/>
<keyword evidence="4" id="KW-0804">Transcription</keyword>
<evidence type="ECO:0000256" key="2">
    <source>
        <dbReference type="ARBA" id="ARBA00023015"/>
    </source>
</evidence>
<dbReference type="PROSITE" id="PS01124">
    <property type="entry name" value="HTH_ARAC_FAMILY_2"/>
    <property type="match status" value="1"/>
</dbReference>
<dbReference type="GO" id="GO:0003700">
    <property type="term" value="F:DNA-binding transcription factor activity"/>
    <property type="evidence" value="ECO:0007669"/>
    <property type="project" value="InterPro"/>
</dbReference>
<organism evidence="6 7">
    <name type="scientific">Phenylobacterium montanum</name>
    <dbReference type="NCBI Taxonomy" id="2823693"/>
    <lineage>
        <taxon>Bacteria</taxon>
        <taxon>Pseudomonadati</taxon>
        <taxon>Pseudomonadota</taxon>
        <taxon>Alphaproteobacteria</taxon>
        <taxon>Caulobacterales</taxon>
        <taxon>Caulobacteraceae</taxon>
        <taxon>Phenylobacterium</taxon>
    </lineage>
</organism>
<dbReference type="CDD" id="cd06124">
    <property type="entry name" value="cupin_NimR-like_N"/>
    <property type="match status" value="1"/>
</dbReference>
<name>A0A975G2T9_9CAUL</name>
<dbReference type="PANTHER" id="PTHR11019:SF159">
    <property type="entry name" value="TRANSCRIPTIONAL REGULATOR-RELATED"/>
    <property type="match status" value="1"/>
</dbReference>
<dbReference type="SMART" id="SM00342">
    <property type="entry name" value="HTH_ARAC"/>
    <property type="match status" value="1"/>
</dbReference>
<keyword evidence="7" id="KW-1185">Reference proteome</keyword>
<reference evidence="6" key="1">
    <citation type="submission" date="2021-04" db="EMBL/GenBank/DDBJ databases">
        <title>The complete genome sequence of Caulobacter sp. S6.</title>
        <authorList>
            <person name="Tang Y."/>
            <person name="Ouyang W."/>
            <person name="Liu Q."/>
            <person name="Huang B."/>
            <person name="Guo Z."/>
            <person name="Lei P."/>
        </authorList>
    </citation>
    <scope>NUCLEOTIDE SEQUENCE</scope>
    <source>
        <strain evidence="6">S6</strain>
    </source>
</reference>
<dbReference type="InterPro" id="IPR009057">
    <property type="entry name" value="Homeodomain-like_sf"/>
</dbReference>
<evidence type="ECO:0000313" key="6">
    <source>
        <dbReference type="EMBL" id="QUD89749.1"/>
    </source>
</evidence>
<gene>
    <name evidence="6" type="ORF">KCG34_07725</name>
</gene>
<evidence type="ECO:0000256" key="1">
    <source>
        <dbReference type="ARBA" id="ARBA00022491"/>
    </source>
</evidence>
<dbReference type="KEGG" id="caul:KCG34_07725"/>